<keyword evidence="1" id="KW-0812">Transmembrane</keyword>
<feature type="transmembrane region" description="Helical" evidence="1">
    <location>
        <begin position="12"/>
        <end position="33"/>
    </location>
</feature>
<keyword evidence="1" id="KW-1133">Transmembrane helix</keyword>
<feature type="transmembrane region" description="Helical" evidence="1">
    <location>
        <begin position="53"/>
        <end position="80"/>
    </location>
</feature>
<feature type="transmembrane region" description="Helical" evidence="1">
    <location>
        <begin position="87"/>
        <end position="107"/>
    </location>
</feature>
<accession>A0A6J5DYJ5</accession>
<reference evidence="2 3" key="1">
    <citation type="submission" date="2019-09" db="EMBL/GenBank/DDBJ databases">
        <authorList>
            <person name="Depoorter E."/>
        </authorList>
    </citation>
    <scope>NUCLEOTIDE SEQUENCE [LARGE SCALE GENOMIC DNA]</scope>
    <source>
        <strain evidence="2">LMG 30113</strain>
    </source>
</reference>
<keyword evidence="1" id="KW-0472">Membrane</keyword>
<evidence type="ECO:0000313" key="2">
    <source>
        <dbReference type="EMBL" id="VWB53348.1"/>
    </source>
</evidence>
<dbReference type="AlphaFoldDB" id="A0A6J5DYJ5"/>
<dbReference type="EMBL" id="CABVQD010000006">
    <property type="protein sequence ID" value="VWB53348.1"/>
    <property type="molecule type" value="Genomic_DNA"/>
</dbReference>
<evidence type="ECO:0000256" key="1">
    <source>
        <dbReference type="SAM" id="Phobius"/>
    </source>
</evidence>
<evidence type="ECO:0008006" key="4">
    <source>
        <dbReference type="Google" id="ProtNLM"/>
    </source>
</evidence>
<protein>
    <recommendedName>
        <fullName evidence="4">Lipoprotein</fullName>
    </recommendedName>
</protein>
<dbReference type="PROSITE" id="PS51257">
    <property type="entry name" value="PROKAR_LIPOPROTEIN"/>
    <property type="match status" value="1"/>
</dbReference>
<dbReference type="RefSeq" id="WP_034198766.1">
    <property type="nucleotide sequence ID" value="NZ_CABVQD010000006.1"/>
</dbReference>
<keyword evidence="3" id="KW-1185">Reference proteome</keyword>
<name>A0A6J5DYJ5_9BURK</name>
<organism evidence="2 3">
    <name type="scientific">Burkholderia paludis</name>
    <dbReference type="NCBI Taxonomy" id="1506587"/>
    <lineage>
        <taxon>Bacteria</taxon>
        <taxon>Pseudomonadati</taxon>
        <taxon>Pseudomonadota</taxon>
        <taxon>Betaproteobacteria</taxon>
        <taxon>Burkholderiales</taxon>
        <taxon>Burkholderiaceae</taxon>
        <taxon>Burkholderia</taxon>
        <taxon>Burkholderia cepacia complex</taxon>
    </lineage>
</organism>
<evidence type="ECO:0000313" key="3">
    <source>
        <dbReference type="Proteomes" id="UP000494330"/>
    </source>
</evidence>
<dbReference type="Proteomes" id="UP000494330">
    <property type="component" value="Unassembled WGS sequence"/>
</dbReference>
<gene>
    <name evidence="2" type="ORF">BPA30113_02319</name>
</gene>
<proteinExistence type="predicted"/>
<sequence length="114" mass="12477">MEDKKKGGFLIVAGKVAYFPLALIACCQLALWASVGTDTFLLGDPARLSGGHFVLSAGLLFVLLPIWFVVFLILFVVAFFRLRRRNSAFGCLVAVLSALSVFFFLSVTESLPWS</sequence>